<keyword evidence="33" id="KW-0496">Mitochondrion</keyword>
<keyword evidence="35" id="KW-0472">Membrane</keyword>
<dbReference type="Proteomes" id="UP000054653">
    <property type="component" value="Unassembled WGS sequence"/>
</dbReference>
<keyword evidence="14" id="KW-0698">rRNA processing</keyword>
<feature type="binding site" evidence="43">
    <location>
        <position position="1891"/>
    </location>
    <ligand>
        <name>S-adenosyl-L-methionine</name>
        <dbReference type="ChEBI" id="CHEBI:59789"/>
    </ligand>
</feature>
<dbReference type="FunFam" id="3.40.50.150:FF:000109">
    <property type="entry name" value="rRNA adenine N(6)-methyltransferase"/>
    <property type="match status" value="1"/>
</dbReference>
<feature type="domain" description="SMP-LTD" evidence="46">
    <location>
        <begin position="1398"/>
        <end position="1576"/>
    </location>
</feature>
<dbReference type="InterPro" id="IPR019155">
    <property type="entry name" value="CLEC16A/TT9_N"/>
</dbReference>
<dbReference type="GO" id="GO:0005525">
    <property type="term" value="F:GTP binding"/>
    <property type="evidence" value="ECO:0007669"/>
    <property type="project" value="UniProtKB-KW"/>
</dbReference>
<dbReference type="GO" id="GO:0008289">
    <property type="term" value="F:lipid binding"/>
    <property type="evidence" value="ECO:0007669"/>
    <property type="project" value="UniProtKB-KW"/>
</dbReference>
<feature type="binding site" evidence="43">
    <location>
        <position position="1969"/>
    </location>
    <ligand>
        <name>S-adenosyl-L-methionine</name>
        <dbReference type="ChEBI" id="CHEBI:59789"/>
    </ligand>
</feature>
<keyword evidence="11" id="KW-0813">Transport</keyword>
<evidence type="ECO:0000256" key="33">
    <source>
        <dbReference type="ARBA" id="ARBA00023128"/>
    </source>
</evidence>
<keyword evidence="12" id="KW-1003">Cell membrane</keyword>
<keyword evidence="26" id="KW-0809">Transit peptide</keyword>
<evidence type="ECO:0000256" key="19">
    <source>
        <dbReference type="ARBA" id="ARBA00022723"/>
    </source>
</evidence>
<dbReference type="GO" id="GO:0005886">
    <property type="term" value="C:plasma membrane"/>
    <property type="evidence" value="ECO:0007669"/>
    <property type="project" value="UniProtKB-SubCell"/>
</dbReference>
<dbReference type="InterPro" id="IPR037749">
    <property type="entry name" value="Ext_Synaptotagmin_C2B"/>
</dbReference>
<dbReference type="Pfam" id="PF19439">
    <property type="entry name" value="CLEC16A_C"/>
    <property type="match status" value="2"/>
</dbReference>
<dbReference type="SUPFAM" id="SSF53335">
    <property type="entry name" value="S-adenosyl-L-methionine-dependent methyltransferases"/>
    <property type="match status" value="1"/>
</dbReference>
<dbReference type="Pfam" id="PF09758">
    <property type="entry name" value="FPL"/>
    <property type="match status" value="1"/>
</dbReference>
<dbReference type="InterPro" id="IPR004130">
    <property type="entry name" value="Gpn"/>
</dbReference>
<evidence type="ECO:0000256" key="23">
    <source>
        <dbReference type="ARBA" id="ARBA00022824"/>
    </source>
</evidence>
<evidence type="ECO:0000256" key="37">
    <source>
        <dbReference type="ARBA" id="ARBA00023242"/>
    </source>
</evidence>
<dbReference type="OMA" id="FNEICIR"/>
<keyword evidence="19" id="KW-0479">Metal-binding</keyword>
<dbReference type="PROSITE" id="PS51689">
    <property type="entry name" value="SAM_RNA_A_N6_MT"/>
    <property type="match status" value="1"/>
</dbReference>
<keyword evidence="13" id="KW-0963">Cytoplasm</keyword>
<evidence type="ECO:0000256" key="16">
    <source>
        <dbReference type="ARBA" id="ARBA00022679"/>
    </source>
</evidence>
<feature type="binding site" evidence="43">
    <location>
        <position position="1939"/>
    </location>
    <ligand>
        <name>S-adenosyl-L-methionine</name>
        <dbReference type="ChEBI" id="CHEBI:59789"/>
    </ligand>
</feature>
<dbReference type="InterPro" id="IPR029063">
    <property type="entry name" value="SAM-dependent_MTases_sf"/>
</dbReference>
<keyword evidence="37" id="KW-0539">Nucleus</keyword>
<feature type="binding site" evidence="43">
    <location>
        <position position="1913"/>
    </location>
    <ligand>
        <name>S-adenosyl-L-methionine</name>
        <dbReference type="ChEBI" id="CHEBI:59789"/>
    </ligand>
</feature>
<comment type="caution">
    <text evidence="43">Lacks conserved residue(s) required for the propagation of feature annotation.</text>
</comment>
<comment type="similarity">
    <text evidence="7">Belongs to the extended synaptotagmin family.</text>
</comment>
<evidence type="ECO:0000256" key="34">
    <source>
        <dbReference type="ARBA" id="ARBA00023134"/>
    </source>
</evidence>
<evidence type="ECO:0000256" key="12">
    <source>
        <dbReference type="ARBA" id="ARBA00022475"/>
    </source>
</evidence>
<keyword evidence="17 43" id="KW-0949">S-adenosyl-L-methionine</keyword>
<keyword evidence="22" id="KW-0378">Hydrolase</keyword>
<evidence type="ECO:0000256" key="3">
    <source>
        <dbReference type="ARBA" id="ARBA00004202"/>
    </source>
</evidence>
<dbReference type="GO" id="GO:0007034">
    <property type="term" value="P:vacuolar transport"/>
    <property type="evidence" value="ECO:0007669"/>
    <property type="project" value="TreeGrafter"/>
</dbReference>
<feature type="compositionally biased region" description="Polar residues" evidence="44">
    <location>
        <begin position="935"/>
        <end position="948"/>
    </location>
</feature>
<dbReference type="FunFam" id="3.40.50.300:FF:000888">
    <property type="entry name" value="GPN-loop GTPase 1"/>
    <property type="match status" value="1"/>
</dbReference>
<keyword evidence="18" id="KW-0812">Transmembrane</keyword>
<dbReference type="PANTHER" id="PTHR21481">
    <property type="entry name" value="PROTEIN CLEC16A"/>
    <property type="match status" value="1"/>
</dbReference>
<dbReference type="SMART" id="SM00239">
    <property type="entry name" value="C2"/>
    <property type="match status" value="2"/>
</dbReference>
<feature type="region of interest" description="Disordered" evidence="44">
    <location>
        <begin position="821"/>
        <end position="873"/>
    </location>
</feature>
<evidence type="ECO:0000256" key="38">
    <source>
        <dbReference type="ARBA" id="ARBA00029705"/>
    </source>
</evidence>
<dbReference type="CDD" id="cd21670">
    <property type="entry name" value="SMP_ESyt"/>
    <property type="match status" value="1"/>
</dbReference>
<dbReference type="CDD" id="cd08391">
    <property type="entry name" value="C2A_C2C_Synaptotagmin_like"/>
    <property type="match status" value="1"/>
</dbReference>
<dbReference type="GO" id="GO:0005739">
    <property type="term" value="C:mitochondrion"/>
    <property type="evidence" value="ECO:0007669"/>
    <property type="project" value="UniProtKB-SubCell"/>
</dbReference>
<feature type="domain" description="C2" evidence="45">
    <location>
        <begin position="1720"/>
        <end position="1837"/>
    </location>
</feature>
<feature type="compositionally biased region" description="Polar residues" evidence="44">
    <location>
        <begin position="917"/>
        <end position="929"/>
    </location>
</feature>
<keyword evidence="20" id="KW-0677">Repeat</keyword>
<evidence type="ECO:0000256" key="6">
    <source>
        <dbReference type="ARBA" id="ARBA00005290"/>
    </source>
</evidence>
<keyword evidence="29" id="KW-0805">Transcription regulation</keyword>
<dbReference type="SMART" id="SM00650">
    <property type="entry name" value="rADc"/>
    <property type="match status" value="1"/>
</dbReference>
<dbReference type="InterPro" id="IPR020598">
    <property type="entry name" value="rRNA_Ade_methylase_Trfase_N"/>
</dbReference>
<dbReference type="GO" id="GO:0003723">
    <property type="term" value="F:RNA binding"/>
    <property type="evidence" value="ECO:0007669"/>
    <property type="project" value="UniProtKB-UniRule"/>
</dbReference>
<evidence type="ECO:0000256" key="30">
    <source>
        <dbReference type="ARBA" id="ARBA00023054"/>
    </source>
</evidence>
<dbReference type="GO" id="GO:0005770">
    <property type="term" value="C:late endosome"/>
    <property type="evidence" value="ECO:0007669"/>
    <property type="project" value="TreeGrafter"/>
</dbReference>
<evidence type="ECO:0000256" key="4">
    <source>
        <dbReference type="ARBA" id="ARBA00004477"/>
    </source>
</evidence>
<dbReference type="GO" id="GO:0005794">
    <property type="term" value="C:Golgi apparatus"/>
    <property type="evidence" value="ECO:0007669"/>
    <property type="project" value="TreeGrafter"/>
</dbReference>
<evidence type="ECO:0000256" key="27">
    <source>
        <dbReference type="ARBA" id="ARBA00022989"/>
    </source>
</evidence>
<dbReference type="InterPro" id="IPR045820">
    <property type="entry name" value="CLEC16A/TT9_C"/>
</dbReference>
<evidence type="ECO:0000256" key="41">
    <source>
        <dbReference type="ARBA" id="ARBA00055682"/>
    </source>
</evidence>
<dbReference type="Gene3D" id="1.10.8.100">
    <property type="entry name" value="Ribosomal RNA adenine dimethylase-like, domain 2"/>
    <property type="match status" value="1"/>
</dbReference>
<dbReference type="GO" id="GO:0046872">
    <property type="term" value="F:metal ion binding"/>
    <property type="evidence" value="ECO:0007669"/>
    <property type="project" value="UniProtKB-KW"/>
</dbReference>
<dbReference type="InterPro" id="IPR039010">
    <property type="entry name" value="Synaptotagmin_SMP"/>
</dbReference>
<dbReference type="InterPro" id="IPR037733">
    <property type="entry name" value="Ext_Synaptotagmin_C2A"/>
</dbReference>
<dbReference type="InterPro" id="IPR030230">
    <property type="entry name" value="Gpn1/Npa3/XAB1"/>
</dbReference>
<dbReference type="GO" id="GO:0016197">
    <property type="term" value="P:endosomal transport"/>
    <property type="evidence" value="ECO:0007669"/>
    <property type="project" value="TreeGrafter"/>
</dbReference>
<dbReference type="Pfam" id="PF17047">
    <property type="entry name" value="SMP_LBD"/>
    <property type="match status" value="1"/>
</dbReference>
<keyword evidence="36" id="KW-0804">Transcription</keyword>
<evidence type="ECO:0000259" key="46">
    <source>
        <dbReference type="PROSITE" id="PS51847"/>
    </source>
</evidence>
<dbReference type="SUPFAM" id="SSF49562">
    <property type="entry name" value="C2 domain (Calcium/lipid-binding domain, CaLB)"/>
    <property type="match status" value="2"/>
</dbReference>
<feature type="domain" description="C2" evidence="45">
    <location>
        <begin position="1576"/>
        <end position="1692"/>
    </location>
</feature>
<proteinExistence type="inferred from homology"/>
<sequence length="2184" mass="247375">ACLFFSVFTFKRAQNCVAFISQSFLKEFFFISGQIRIESMPKGKLFSTGGLWKPKNQHSLEYLKYLCDLLTKNAIVTEQNRALLVEALRLISEILIWGDQNDSSVFDFFLEKNMLSFFLFIMRQKCGRFVCIQLLQTLNILFENIRNETSLYYLLSNNHVNSIITYRFDFSDEEILAYYISFLKTLSFKLNVNTVHFFFNEHTLDFPLYTEAIKFFNHAESMVRIAVRTLTLNICICKYLHVCVLVNDPQVIRFIRDNTAVPYFSNLVWFIRQRANEINGSGVDRMRDLIADHQDHIHYLNDILCLDVEDLNKVLIDQLMSKLFLPVYLNSIYAIPDINDERPFSLLVTVFFLTQLFVIISYSTLVERMARILLLNGPKVLRRKQIPKAETASTNGVCDFSDEAAELAPVVDNCADQSVDDDRTFASIIFSSLENAENDQIAYFVLCLMLAIGENEGISPAVMECTQISSPVDRESKSGSCSVGNYATPILQLILRSHDEDCPIRIATLELCCTYITQLFHSSKMHSRVILEMIPRLKHCRHLIEQKLIPCIEAFDTFIELFEDEATAFMNSTFNLARSCSKELFLISPSLIPPTVDYTNRPTCTEYERVRRLLRSWFILSKLLTNLRAESLELEKTMQPVLSVKEGDCMNLGKFFFLLTRSNSDLLACTVIHDDNNRCHQFLVVGNAQLYFVEPDSSKVGWGVVRFVGQLQSCEVRTEKDNRALLLMVHSAKSRLNTTKSPLFAAKLLFDDHIRCMAAKQRLTKGCSQSRKYRLVAICDLLHVKVPEPAGPLPSRVFHNLTTGKANQMLPGFVVVHGSSGNPGNETVSPVAPGPSRPFSPKRRSRLAKFTGSKVELSPTNSSNEEPKKQDDIDGVVEEMRCIDLGQSPKPAKLLFSQKFNTTIANAAEVTEYCQEQPGSSSSCTTGRTMDTETAGETESTEKAANNENTVAAPLPDHLKPTCMIVLGMAGSGKSTLVQRICAYLSATKTSLYPVNLDPAVHYVSYPTAVDIRESVNYKEIMQKYELGPNGGIMTAMNIFATTFGKVIDFLENSSINYKYAVFDTPGQIEVFTWSASGAIISQALASSFPTVIVYVMDVARSSSPITFTSNMLYACSIMYKTQLPMVVAMNKTDIISANFALDWINDFECFLEALDSETSFAGDLTRRLALGLEEFYKTLKCTGVSAISGEGMKRFFELIDQARLEYETDYKPELEQRKLQLDKKKIEKQAERLNRLKLDIASDPPQSHIASLRENFFGDLFCFGGLQDDDSAEDEEYEKPSSSGVEPIPRPSAPDRASSRWFPFVYGDKTEMRGETSDDSYSSSVGSALLVLVCWTIGRSDCSIFWMLALLGLVLLRNHLLRQRSRRIRAHQVTALQEKEVIVTQLKDLPTWVQFPDVERVEWINRVIAQTWPGIANFAKDFLKENIEPQIKDNLPSVFRSFCFESIDIGDIPVRVGGIKVYAENVGRDRIVMDMDVAYAGDCSLSVRVGCFRAGVEQLQFQGKLRCILRPLISKPPWFGGFVIFFLNEPAFEFDLTGAGELVEMPGLMRAMRSVISSQLANICVLPNEIVIPVVPETKMCDLTMSEPQGVVRVGVIAATNLENKDSFLKGKSDPYVRITVGGQIYQTKTIENNLNPVWNEEFDAIVDHADGQYLGVELYDEDPGSRDEFLGNLDLDMDSVRNKGYISDWYALNAVKHGNVNLSVHWMNLSSDASLLDDVQNLPHSVPSSGPRNHALLMIYVDCIKNLPSVRKSFEPSPFILLTFGNEQRKTSVKMKTNNPVYQQRFVFLVKNVHHDILKLEAKDKTSGRSLGEVAIPVRLLKEENNMELKQQTWHMALGPHLSPITMTMKLRYELPSSAVTYDQRFGSNLQILVRTAGNLEGNYVCEVGPGPGGITRAILEQNPKKLVVVEKDPRFLPTLELIAESTGGIMDIRIGDVMKYEIETEFPADVKREWSEEPPPVHVIGNLPFNVSTYLIIKWLRAMSLHEGPFAYGRTLLTLTFQKEVGERMLAPIFNRHRCRLSVMCQYLSDVKRKFTIPGRACVPSPDVDVAVMQFRPKVTPVISHHFDLVEKFCRHVFHYRNKYCIRGIETLFPDFLKKDFSHEILRFARVSPKLAPPALAIEEIRDMCKIYEEQCLRVPSLFYYDYRQRKDFEEVQRNCPAEPPLLKHLSSNVETFSERL</sequence>
<evidence type="ECO:0000256" key="10">
    <source>
        <dbReference type="ARBA" id="ARBA00018022"/>
    </source>
</evidence>
<dbReference type="PROSITE" id="PS51847">
    <property type="entry name" value="SMP"/>
    <property type="match status" value="1"/>
</dbReference>
<keyword evidence="27" id="KW-1133">Transmembrane helix</keyword>
<name>A0A0V1CMB2_TRIBR</name>
<dbReference type="Gene3D" id="2.60.40.150">
    <property type="entry name" value="C2 domain"/>
    <property type="match status" value="2"/>
</dbReference>
<evidence type="ECO:0000256" key="11">
    <source>
        <dbReference type="ARBA" id="ARBA00022448"/>
    </source>
</evidence>
<evidence type="ECO:0000256" key="20">
    <source>
        <dbReference type="ARBA" id="ARBA00022737"/>
    </source>
</evidence>
<keyword evidence="25 43" id="KW-0694">RNA-binding</keyword>
<dbReference type="Pfam" id="PF00398">
    <property type="entry name" value="RrnaAD"/>
    <property type="match status" value="1"/>
</dbReference>
<keyword evidence="34" id="KW-0342">GTP-binding</keyword>
<dbReference type="InterPro" id="IPR023165">
    <property type="entry name" value="rRNA_Ade_diMease-like_C"/>
</dbReference>
<evidence type="ECO:0000256" key="36">
    <source>
        <dbReference type="ARBA" id="ARBA00023163"/>
    </source>
</evidence>
<feature type="region of interest" description="Disordered" evidence="44">
    <location>
        <begin position="1272"/>
        <end position="1297"/>
    </location>
</feature>
<keyword evidence="30" id="KW-0175">Coiled coil</keyword>
<evidence type="ECO:0000256" key="15">
    <source>
        <dbReference type="ARBA" id="ARBA00022603"/>
    </source>
</evidence>
<evidence type="ECO:0000256" key="39">
    <source>
        <dbReference type="ARBA" id="ARBA00031610"/>
    </source>
</evidence>
<dbReference type="GO" id="GO:0006914">
    <property type="term" value="P:autophagy"/>
    <property type="evidence" value="ECO:0007669"/>
    <property type="project" value="UniProtKB-KW"/>
</dbReference>
<evidence type="ECO:0000256" key="14">
    <source>
        <dbReference type="ARBA" id="ARBA00022552"/>
    </source>
</evidence>
<keyword evidence="15 43" id="KW-0489">Methyltransferase</keyword>
<evidence type="ECO:0000313" key="47">
    <source>
        <dbReference type="EMBL" id="KRY50394.1"/>
    </source>
</evidence>
<evidence type="ECO:0000256" key="9">
    <source>
        <dbReference type="ARBA" id="ARBA00014579"/>
    </source>
</evidence>
<feature type="region of interest" description="Disordered" evidence="44">
    <location>
        <begin position="915"/>
        <end position="948"/>
    </location>
</feature>
<evidence type="ECO:0000256" key="7">
    <source>
        <dbReference type="ARBA" id="ARBA00005867"/>
    </source>
</evidence>
<keyword evidence="48" id="KW-1185">Reference proteome</keyword>
<comment type="similarity">
    <text evidence="6">Belongs to the GPN-loop GTPase family.</text>
</comment>
<dbReference type="GO" id="GO:0006869">
    <property type="term" value="P:lipid transport"/>
    <property type="evidence" value="ECO:0007669"/>
    <property type="project" value="UniProtKB-KW"/>
</dbReference>
<evidence type="ECO:0000256" key="5">
    <source>
        <dbReference type="ARBA" id="ARBA00004496"/>
    </source>
</evidence>
<evidence type="ECO:0000256" key="28">
    <source>
        <dbReference type="ARBA" id="ARBA00023006"/>
    </source>
</evidence>
<keyword evidence="16 43" id="KW-0808">Transferase</keyword>
<feature type="non-terminal residue" evidence="47">
    <location>
        <position position="1"/>
    </location>
</feature>
<evidence type="ECO:0000256" key="1">
    <source>
        <dbReference type="ARBA" id="ARBA00004123"/>
    </source>
</evidence>
<keyword evidence="21" id="KW-0547">Nucleotide-binding</keyword>
<dbReference type="Pfam" id="PF00168">
    <property type="entry name" value="C2"/>
    <property type="match status" value="2"/>
</dbReference>
<gene>
    <name evidence="47" type="primary">Esyt2</name>
    <name evidence="47" type="ORF">T03_9595</name>
</gene>
<keyword evidence="28" id="KW-0072">Autophagy</keyword>
<evidence type="ECO:0000256" key="29">
    <source>
        <dbReference type="ARBA" id="ARBA00023015"/>
    </source>
</evidence>
<dbReference type="CDD" id="cd04050">
    <property type="entry name" value="C2B_Synaptotagmin-like"/>
    <property type="match status" value="1"/>
</dbReference>
<dbReference type="FunFam" id="2.60.40.150:FF:000025">
    <property type="entry name" value="Extended synaptotagmin 2"/>
    <property type="match status" value="1"/>
</dbReference>
<dbReference type="InterPro" id="IPR027417">
    <property type="entry name" value="P-loop_NTPase"/>
</dbReference>
<evidence type="ECO:0000256" key="17">
    <source>
        <dbReference type="ARBA" id="ARBA00022691"/>
    </source>
</evidence>
<comment type="subcellular location">
    <subcellularLocation>
        <location evidence="3">Cell membrane</location>
        <topology evidence="3">Peripheral membrane protein</topology>
    </subcellularLocation>
    <subcellularLocation>
        <location evidence="5">Cytoplasm</location>
    </subcellularLocation>
    <subcellularLocation>
        <location evidence="4">Endoplasmic reticulum membrane</location>
        <topology evidence="4">Multi-pass membrane protein</topology>
    </subcellularLocation>
    <subcellularLocation>
        <location evidence="2">Mitochondrion</location>
    </subcellularLocation>
    <subcellularLocation>
        <location evidence="1">Nucleus</location>
    </subcellularLocation>
</comment>
<dbReference type="Gene3D" id="3.40.50.150">
    <property type="entry name" value="Vaccinia Virus protein VP39"/>
    <property type="match status" value="1"/>
</dbReference>
<reference evidence="47 48" key="1">
    <citation type="submission" date="2015-01" db="EMBL/GenBank/DDBJ databases">
        <title>Evolution of Trichinella species and genotypes.</title>
        <authorList>
            <person name="Korhonen P.K."/>
            <person name="Edoardo P."/>
            <person name="Giuseppe L.R."/>
            <person name="Gasser R.B."/>
        </authorList>
    </citation>
    <scope>NUCLEOTIDE SEQUENCE [LARGE SCALE GENOMIC DNA]</scope>
    <source>
        <strain evidence="47">ISS120</strain>
    </source>
</reference>
<keyword evidence="23" id="KW-0256">Endoplasmic reticulum</keyword>
<evidence type="ECO:0000256" key="44">
    <source>
        <dbReference type="SAM" id="MobiDB-lite"/>
    </source>
</evidence>
<evidence type="ECO:0000256" key="31">
    <source>
        <dbReference type="ARBA" id="ARBA00023055"/>
    </source>
</evidence>
<keyword evidence="24" id="KW-0106">Calcium</keyword>
<dbReference type="SUPFAM" id="SSF52540">
    <property type="entry name" value="P-loop containing nucleoside triphosphate hydrolases"/>
    <property type="match status" value="1"/>
</dbReference>
<dbReference type="InterPro" id="IPR000008">
    <property type="entry name" value="C2_dom"/>
</dbReference>
<dbReference type="GO" id="GO:0061817">
    <property type="term" value="P:endoplasmic reticulum-plasma membrane tethering"/>
    <property type="evidence" value="ECO:0007669"/>
    <property type="project" value="InterPro"/>
</dbReference>
<keyword evidence="32" id="KW-0446">Lipid-binding</keyword>
<evidence type="ECO:0000256" key="25">
    <source>
        <dbReference type="ARBA" id="ARBA00022884"/>
    </source>
</evidence>
<comment type="similarity">
    <text evidence="43">Belongs to the class I-like SAM-binding methyltransferase superfamily. rRNA adenine N(6)-methyltransferase family.</text>
</comment>
<dbReference type="GO" id="GO:1901096">
    <property type="term" value="P:regulation of autophagosome maturation"/>
    <property type="evidence" value="ECO:0007669"/>
    <property type="project" value="TreeGrafter"/>
</dbReference>
<dbReference type="STRING" id="45882.A0A0V1CMB2"/>
<dbReference type="Gene3D" id="3.40.50.300">
    <property type="entry name" value="P-loop containing nucleotide triphosphate hydrolases"/>
    <property type="match status" value="1"/>
</dbReference>
<evidence type="ECO:0000256" key="32">
    <source>
        <dbReference type="ARBA" id="ARBA00023121"/>
    </source>
</evidence>
<evidence type="ECO:0000256" key="35">
    <source>
        <dbReference type="ARBA" id="ARBA00023136"/>
    </source>
</evidence>
<evidence type="ECO:0000256" key="40">
    <source>
        <dbReference type="ARBA" id="ARBA00032809"/>
    </source>
</evidence>
<evidence type="ECO:0000256" key="8">
    <source>
        <dbReference type="ARBA" id="ARBA00006441"/>
    </source>
</evidence>
<dbReference type="InterPro" id="IPR001737">
    <property type="entry name" value="KsgA/Erm"/>
</dbReference>
<evidence type="ECO:0000259" key="45">
    <source>
        <dbReference type="PROSITE" id="PS50004"/>
    </source>
</evidence>
<dbReference type="PANTHER" id="PTHR21481:SF0">
    <property type="entry name" value="PROTEIN CLEC16A"/>
    <property type="match status" value="1"/>
</dbReference>
<comment type="caution">
    <text evidence="47">The sequence shown here is derived from an EMBL/GenBank/DDBJ whole genome shotgun (WGS) entry which is preliminary data.</text>
</comment>
<evidence type="ECO:0000256" key="21">
    <source>
        <dbReference type="ARBA" id="ARBA00022741"/>
    </source>
</evidence>
<dbReference type="InterPro" id="IPR031468">
    <property type="entry name" value="SMP_LBD"/>
</dbReference>
<dbReference type="GO" id="GO:0005634">
    <property type="term" value="C:nucleus"/>
    <property type="evidence" value="ECO:0007669"/>
    <property type="project" value="UniProtKB-SubCell"/>
</dbReference>
<dbReference type="GO" id="GO:0000179">
    <property type="term" value="F:rRNA (adenine-N6,N6-)-dimethyltransferase activity"/>
    <property type="evidence" value="ECO:0007669"/>
    <property type="project" value="UniProtKB-UniRule"/>
</dbReference>
<organism evidence="47 48">
    <name type="scientific">Trichinella britovi</name>
    <name type="common">Parasitic roundworm</name>
    <dbReference type="NCBI Taxonomy" id="45882"/>
    <lineage>
        <taxon>Eukaryota</taxon>
        <taxon>Metazoa</taxon>
        <taxon>Ecdysozoa</taxon>
        <taxon>Nematoda</taxon>
        <taxon>Enoplea</taxon>
        <taxon>Dorylaimia</taxon>
        <taxon>Trichinellida</taxon>
        <taxon>Trichinellidae</taxon>
        <taxon>Trichinella</taxon>
    </lineage>
</organism>
<dbReference type="Pfam" id="PF03029">
    <property type="entry name" value="ATP_bind_1"/>
    <property type="match status" value="1"/>
</dbReference>
<comment type="function">
    <text evidence="41">Small GTPase required for proper nuclear import of RNA polymerase II (RNAPII). May act at an RNAP assembly step prior to nuclear import.</text>
</comment>
<evidence type="ECO:0000256" key="43">
    <source>
        <dbReference type="PROSITE-ProRule" id="PRU01026"/>
    </source>
</evidence>
<dbReference type="EMBL" id="JYDI01000151">
    <property type="protein sequence ID" value="KRY50394.1"/>
    <property type="molecule type" value="Genomic_DNA"/>
</dbReference>
<dbReference type="FunFam" id="1.10.8.100:FF:000006">
    <property type="entry name" value="rRNA adenine N(6)-methyltransferase"/>
    <property type="match status" value="1"/>
</dbReference>
<dbReference type="OrthoDB" id="1029639at2759"/>
<evidence type="ECO:0000256" key="22">
    <source>
        <dbReference type="ARBA" id="ARBA00022801"/>
    </source>
</evidence>
<dbReference type="InterPro" id="IPR039272">
    <property type="entry name" value="CLEC16A/TT9"/>
</dbReference>
<protein>
    <recommendedName>
        <fullName evidence="10">Dimethyladenosine transferase 1, mitochondrial</fullName>
    </recommendedName>
    <alternativeName>
        <fullName evidence="9">GPN-loop GTPase 1</fullName>
    </alternativeName>
    <alternativeName>
        <fullName evidence="38">Mitochondrial 12S rRNA dimethylase 1</fullName>
    </alternativeName>
    <alternativeName>
        <fullName evidence="39">Mitochondrial transcription factor B1</fullName>
    </alternativeName>
    <alternativeName>
        <fullName evidence="40">S-adenosylmethionine-6-N', N'-adenosyl(rRNA) dimethyltransferase 1</fullName>
    </alternativeName>
    <alternativeName>
        <fullName evidence="42">XPA-binding protein 1 homolog</fullName>
    </alternativeName>
</protein>
<accession>A0A0V1CMB2</accession>
<evidence type="ECO:0000256" key="24">
    <source>
        <dbReference type="ARBA" id="ARBA00022837"/>
    </source>
</evidence>
<evidence type="ECO:0000256" key="13">
    <source>
        <dbReference type="ARBA" id="ARBA00022490"/>
    </source>
</evidence>
<dbReference type="PROSITE" id="PS50004">
    <property type="entry name" value="C2"/>
    <property type="match status" value="2"/>
</dbReference>
<evidence type="ECO:0000256" key="26">
    <source>
        <dbReference type="ARBA" id="ARBA00022946"/>
    </source>
</evidence>
<dbReference type="GO" id="GO:0003924">
    <property type="term" value="F:GTPase activity"/>
    <property type="evidence" value="ECO:0007669"/>
    <property type="project" value="InterPro"/>
</dbReference>
<evidence type="ECO:0000256" key="18">
    <source>
        <dbReference type="ARBA" id="ARBA00022692"/>
    </source>
</evidence>
<evidence type="ECO:0000256" key="42">
    <source>
        <dbReference type="ARBA" id="ARBA00083137"/>
    </source>
</evidence>
<keyword evidence="31" id="KW-0445">Lipid transport</keyword>
<comment type="similarity">
    <text evidence="8">Belongs to the CLEC16A/gop-1 family.</text>
</comment>
<dbReference type="InterPro" id="IPR035892">
    <property type="entry name" value="C2_domain_sf"/>
</dbReference>
<evidence type="ECO:0000256" key="2">
    <source>
        <dbReference type="ARBA" id="ARBA00004173"/>
    </source>
</evidence>
<dbReference type="CDD" id="cd17870">
    <property type="entry name" value="GPN1"/>
    <property type="match status" value="1"/>
</dbReference>
<dbReference type="GO" id="GO:0005789">
    <property type="term" value="C:endoplasmic reticulum membrane"/>
    <property type="evidence" value="ECO:0007669"/>
    <property type="project" value="UniProtKB-SubCell"/>
</dbReference>
<evidence type="ECO:0000313" key="48">
    <source>
        <dbReference type="Proteomes" id="UP000054653"/>
    </source>
</evidence>